<evidence type="ECO:0000313" key="2">
    <source>
        <dbReference type="Proteomes" id="UP000026906"/>
    </source>
</evidence>
<dbReference type="Proteomes" id="UP000026906">
    <property type="component" value="Segment"/>
</dbReference>
<dbReference type="RefSeq" id="YP_009036082.1">
    <property type="nucleotide sequence ID" value="NC_024211.1"/>
</dbReference>
<organism evidence="1 2">
    <name type="scientific">Bacillus phage Megatron</name>
    <dbReference type="NCBI Taxonomy" id="1486661"/>
    <lineage>
        <taxon>Viruses</taxon>
        <taxon>Duplodnaviria</taxon>
        <taxon>Heunggongvirae</taxon>
        <taxon>Uroviricota</taxon>
        <taxon>Caudoviricetes</taxon>
        <taxon>Herelleviridae</taxon>
        <taxon>Bastillevirinae</taxon>
        <taxon>Wphvirus</taxon>
        <taxon>Wphvirus megatron</taxon>
    </lineage>
</organism>
<proteinExistence type="predicted"/>
<dbReference type="GeneID" id="19525720"/>
<keyword evidence="2" id="KW-1185">Reference proteome</keyword>
<evidence type="ECO:0000313" key="1">
    <source>
        <dbReference type="EMBL" id="AHZ10593.1"/>
    </source>
</evidence>
<dbReference type="KEGG" id="vg:19525720"/>
<dbReference type="EMBL" id="KJ489401">
    <property type="protein sequence ID" value="AHZ10593.1"/>
    <property type="molecule type" value="Genomic_DNA"/>
</dbReference>
<name>A0A024B3J5_9CAUD</name>
<protein>
    <submittedName>
        <fullName evidence="1">Uncharacterized protein</fullName>
    </submittedName>
</protein>
<sequence length="130" mass="15342">MTRHTRNKQMEKSTKGKFGRSFFTGEKLGIRNIPIARFNLIELNLDKSFRWESGFEVESAPNHANYRQQKTFGLGRFGPFKPFYIYTFAQVSFRRRGEDTRTYISHQANGRVKVEEVYTGPEIEWGMRHV</sequence>
<reference evidence="2" key="1">
    <citation type="submission" date="2014-09" db="EMBL/GenBank/DDBJ databases">
        <authorList>
            <person name="Sauder A.B."/>
            <person name="McKenzie Q.R."/>
            <person name="Temple L.M."/>
            <person name="Alexis B.K."/>
            <person name="Al-Atrache Z."/>
            <person name="Lewis L.O."/>
            <person name="Loesser-Casey K.E."/>
            <person name="Mitchell K.J."/>
        </authorList>
    </citation>
    <scope>NUCLEOTIDE SEQUENCE [LARGE SCALE GENOMIC DNA]</scope>
</reference>
<accession>A0A024B3J5</accession>